<sequence>MRYLEFTFKLTPQSSDFEDVLIDLLGEIGFDSFVKSTAPDEQMKGYIPVKDFRETDLKNCIADFPLPDVDISYTYQEAEDKDWNEVWEKNYFEPLVIGDQCVVAAPFHQNIPQAKFNIIINPKMSFGTGHHETTSQMLKAILSLDLKGKKVLDMGCGTGLLAILAAMKGADNCMAIDIDEWCVNNAMENLALNHINNIEVLLGDAAGLKDKGPFDVILANIHLNVILNDMPDYIERLNPNGYFLTSGFYLDDLPRIKEKAESLGLKLITATDERLWCCAVFQRIE</sequence>
<name>A0A929RVE6_9BACT</name>
<dbReference type="NCBIfam" id="NF001785">
    <property type="entry name" value="PRK00517.2-2"/>
    <property type="match status" value="1"/>
</dbReference>
<keyword evidence="4 6" id="KW-0808">Transferase</keyword>
<proteinExistence type="inferred from homology"/>
<feature type="binding site" evidence="6">
    <location>
        <position position="220"/>
    </location>
    <ligand>
        <name>S-adenosyl-L-methionine</name>
        <dbReference type="ChEBI" id="CHEBI:59789"/>
    </ligand>
</feature>
<dbReference type="Proteomes" id="UP000704068">
    <property type="component" value="Unassembled WGS sequence"/>
</dbReference>
<keyword evidence="8" id="KW-0687">Ribonucleoprotein</keyword>
<dbReference type="InterPro" id="IPR029063">
    <property type="entry name" value="SAM-dependent_MTases_sf"/>
</dbReference>
<comment type="similarity">
    <text evidence="1 6">Belongs to the methyltransferase superfamily. PrmA family.</text>
</comment>
<dbReference type="InterPro" id="IPR016137">
    <property type="entry name" value="RGS"/>
</dbReference>
<protein>
    <recommendedName>
        <fullName evidence="6">Ribosomal protein L11 methyltransferase</fullName>
        <shortName evidence="6">L11 Mtase</shortName>
        <ecNumber evidence="6">2.1.1.-</ecNumber>
    </recommendedName>
</protein>
<keyword evidence="2 6" id="KW-0963">Cytoplasm</keyword>
<evidence type="ECO:0000259" key="7">
    <source>
        <dbReference type="PROSITE" id="PS50132"/>
    </source>
</evidence>
<evidence type="ECO:0000256" key="6">
    <source>
        <dbReference type="HAMAP-Rule" id="MF_00735"/>
    </source>
</evidence>
<dbReference type="GO" id="GO:0008276">
    <property type="term" value="F:protein methyltransferase activity"/>
    <property type="evidence" value="ECO:0007669"/>
    <property type="project" value="UniProtKB-UniRule"/>
</dbReference>
<dbReference type="CDD" id="cd02440">
    <property type="entry name" value="AdoMet_MTases"/>
    <property type="match status" value="1"/>
</dbReference>
<gene>
    <name evidence="6 8" type="primary">prmA</name>
    <name evidence="8" type="ORF">HXK21_02815</name>
</gene>
<dbReference type="Gene3D" id="3.40.50.150">
    <property type="entry name" value="Vaccinia Virus protein VP39"/>
    <property type="match status" value="1"/>
</dbReference>
<dbReference type="PANTHER" id="PTHR43648">
    <property type="entry name" value="ELECTRON TRANSFER FLAVOPROTEIN BETA SUBUNIT LYSINE METHYLTRANSFERASE"/>
    <property type="match status" value="1"/>
</dbReference>
<dbReference type="PANTHER" id="PTHR43648:SF1">
    <property type="entry name" value="ELECTRON TRANSFER FLAVOPROTEIN BETA SUBUNIT LYSINE METHYLTRANSFERASE"/>
    <property type="match status" value="1"/>
</dbReference>
<evidence type="ECO:0000256" key="1">
    <source>
        <dbReference type="ARBA" id="ARBA00009741"/>
    </source>
</evidence>
<evidence type="ECO:0000313" key="8">
    <source>
        <dbReference type="EMBL" id="MBF0969962.1"/>
    </source>
</evidence>
<feature type="binding site" evidence="6">
    <location>
        <position position="177"/>
    </location>
    <ligand>
        <name>S-adenosyl-L-methionine</name>
        <dbReference type="ChEBI" id="CHEBI:59789"/>
    </ligand>
</feature>
<dbReference type="InterPro" id="IPR004498">
    <property type="entry name" value="Ribosomal_PrmA_MeTrfase"/>
</dbReference>
<feature type="binding site" evidence="6">
    <location>
        <position position="134"/>
    </location>
    <ligand>
        <name>S-adenosyl-L-methionine</name>
        <dbReference type="ChEBI" id="CHEBI:59789"/>
    </ligand>
</feature>
<comment type="caution">
    <text evidence="8">The sequence shown here is derived from an EMBL/GenBank/DDBJ whole genome shotgun (WGS) entry which is preliminary data.</text>
</comment>
<dbReference type="GO" id="GO:0005737">
    <property type="term" value="C:cytoplasm"/>
    <property type="evidence" value="ECO:0007669"/>
    <property type="project" value="UniProtKB-SubCell"/>
</dbReference>
<keyword evidence="8" id="KW-0689">Ribosomal protein</keyword>
<comment type="subcellular location">
    <subcellularLocation>
        <location evidence="6">Cytoplasm</location>
    </subcellularLocation>
</comment>
<organism evidence="8 9">
    <name type="scientific">Alloprevotella tannerae</name>
    <dbReference type="NCBI Taxonomy" id="76122"/>
    <lineage>
        <taxon>Bacteria</taxon>
        <taxon>Pseudomonadati</taxon>
        <taxon>Bacteroidota</taxon>
        <taxon>Bacteroidia</taxon>
        <taxon>Bacteroidales</taxon>
        <taxon>Prevotellaceae</taxon>
        <taxon>Alloprevotella</taxon>
    </lineage>
</organism>
<dbReference type="EMBL" id="JABZGR010000005">
    <property type="protein sequence ID" value="MBF0969962.1"/>
    <property type="molecule type" value="Genomic_DNA"/>
</dbReference>
<evidence type="ECO:0000256" key="2">
    <source>
        <dbReference type="ARBA" id="ARBA00022490"/>
    </source>
</evidence>
<keyword evidence="5 6" id="KW-0949">S-adenosyl-L-methionine</keyword>
<keyword evidence="3 6" id="KW-0489">Methyltransferase</keyword>
<dbReference type="RefSeq" id="WP_303763146.1">
    <property type="nucleotide sequence ID" value="NZ_JABZGR010000005.1"/>
</dbReference>
<dbReference type="Pfam" id="PF06325">
    <property type="entry name" value="PrmA"/>
    <property type="match status" value="1"/>
</dbReference>
<dbReference type="PROSITE" id="PS50132">
    <property type="entry name" value="RGS"/>
    <property type="match status" value="1"/>
</dbReference>
<evidence type="ECO:0000256" key="4">
    <source>
        <dbReference type="ARBA" id="ARBA00022679"/>
    </source>
</evidence>
<reference evidence="8" key="1">
    <citation type="submission" date="2020-04" db="EMBL/GenBank/DDBJ databases">
        <title>Deep metagenomics examines the oral microbiome during advanced dental caries in children, revealing novel taxa and co-occurrences with host molecules.</title>
        <authorList>
            <person name="Baker J.L."/>
            <person name="Morton J.T."/>
            <person name="Dinis M."/>
            <person name="Alvarez R."/>
            <person name="Tran N.C."/>
            <person name="Knight R."/>
            <person name="Edlund A."/>
        </authorList>
    </citation>
    <scope>NUCLEOTIDE SEQUENCE</scope>
    <source>
        <strain evidence="8">JCVI_34_bin.1</strain>
    </source>
</reference>
<feature type="domain" description="RGS" evidence="7">
    <location>
        <begin position="16"/>
        <end position="56"/>
    </location>
</feature>
<evidence type="ECO:0000256" key="5">
    <source>
        <dbReference type="ARBA" id="ARBA00022691"/>
    </source>
</evidence>
<dbReference type="EC" id="2.1.1.-" evidence="6"/>
<dbReference type="SUPFAM" id="SSF53335">
    <property type="entry name" value="S-adenosyl-L-methionine-dependent methyltransferases"/>
    <property type="match status" value="1"/>
</dbReference>
<evidence type="ECO:0000256" key="3">
    <source>
        <dbReference type="ARBA" id="ARBA00022603"/>
    </source>
</evidence>
<dbReference type="GO" id="GO:0032259">
    <property type="term" value="P:methylation"/>
    <property type="evidence" value="ECO:0007669"/>
    <property type="project" value="UniProtKB-KW"/>
</dbReference>
<dbReference type="AlphaFoldDB" id="A0A929RVE6"/>
<feature type="binding site" evidence="6">
    <location>
        <position position="155"/>
    </location>
    <ligand>
        <name>S-adenosyl-L-methionine</name>
        <dbReference type="ChEBI" id="CHEBI:59789"/>
    </ligand>
</feature>
<dbReference type="GO" id="GO:0005840">
    <property type="term" value="C:ribosome"/>
    <property type="evidence" value="ECO:0007669"/>
    <property type="project" value="UniProtKB-KW"/>
</dbReference>
<evidence type="ECO:0000313" key="9">
    <source>
        <dbReference type="Proteomes" id="UP000704068"/>
    </source>
</evidence>
<accession>A0A929RVE6</accession>
<comment type="catalytic activity">
    <reaction evidence="6">
        <text>L-lysyl-[protein] + 3 S-adenosyl-L-methionine = N(6),N(6),N(6)-trimethyl-L-lysyl-[protein] + 3 S-adenosyl-L-homocysteine + 3 H(+)</text>
        <dbReference type="Rhea" id="RHEA:54192"/>
        <dbReference type="Rhea" id="RHEA-COMP:9752"/>
        <dbReference type="Rhea" id="RHEA-COMP:13826"/>
        <dbReference type="ChEBI" id="CHEBI:15378"/>
        <dbReference type="ChEBI" id="CHEBI:29969"/>
        <dbReference type="ChEBI" id="CHEBI:57856"/>
        <dbReference type="ChEBI" id="CHEBI:59789"/>
        <dbReference type="ChEBI" id="CHEBI:61961"/>
    </reaction>
</comment>
<dbReference type="InterPro" id="IPR050078">
    <property type="entry name" value="Ribosomal_L11_MeTrfase_PrmA"/>
</dbReference>
<comment type="function">
    <text evidence="6">Methylates ribosomal protein L11.</text>
</comment>
<dbReference type="HAMAP" id="MF_00735">
    <property type="entry name" value="Methyltr_PrmA"/>
    <property type="match status" value="1"/>
</dbReference>